<reference evidence="1" key="1">
    <citation type="journal article" date="2022" name="bioRxiv">
        <title>Sequencing and chromosome-scale assembly of the giantPleurodeles waltlgenome.</title>
        <authorList>
            <person name="Brown T."/>
            <person name="Elewa A."/>
            <person name="Iarovenko S."/>
            <person name="Subramanian E."/>
            <person name="Araus A.J."/>
            <person name="Petzold A."/>
            <person name="Susuki M."/>
            <person name="Suzuki K.-i.T."/>
            <person name="Hayashi T."/>
            <person name="Toyoda A."/>
            <person name="Oliveira C."/>
            <person name="Osipova E."/>
            <person name="Leigh N.D."/>
            <person name="Simon A."/>
            <person name="Yun M.H."/>
        </authorList>
    </citation>
    <scope>NUCLEOTIDE SEQUENCE</scope>
    <source>
        <strain evidence="1">20211129_DDA</strain>
        <tissue evidence="1">Liver</tissue>
    </source>
</reference>
<evidence type="ECO:0000313" key="2">
    <source>
        <dbReference type="Proteomes" id="UP001066276"/>
    </source>
</evidence>
<evidence type="ECO:0000313" key="1">
    <source>
        <dbReference type="EMBL" id="KAJ1123294.1"/>
    </source>
</evidence>
<dbReference type="EMBL" id="JANPWB010000011">
    <property type="protein sequence ID" value="KAJ1123294.1"/>
    <property type="molecule type" value="Genomic_DNA"/>
</dbReference>
<gene>
    <name evidence="1" type="ORF">NDU88_001765</name>
</gene>
<name>A0AAV7P852_PLEWA</name>
<dbReference type="Proteomes" id="UP001066276">
    <property type="component" value="Chromosome 7"/>
</dbReference>
<sequence length="118" mass="13318">MRPCALLFQAFDSGITQQGVYRAMAPVRMLPLPTFFIDLLMFHSIADPLCFFPFIALPVRRPEACRSFSVNHISRGNVRMRTNASVRACVSQREDAFLFPPEQKLLSASIQLCPEGLK</sequence>
<keyword evidence="2" id="KW-1185">Reference proteome</keyword>
<comment type="caution">
    <text evidence="1">The sequence shown here is derived from an EMBL/GenBank/DDBJ whole genome shotgun (WGS) entry which is preliminary data.</text>
</comment>
<organism evidence="1 2">
    <name type="scientific">Pleurodeles waltl</name>
    <name type="common">Iberian ribbed newt</name>
    <dbReference type="NCBI Taxonomy" id="8319"/>
    <lineage>
        <taxon>Eukaryota</taxon>
        <taxon>Metazoa</taxon>
        <taxon>Chordata</taxon>
        <taxon>Craniata</taxon>
        <taxon>Vertebrata</taxon>
        <taxon>Euteleostomi</taxon>
        <taxon>Amphibia</taxon>
        <taxon>Batrachia</taxon>
        <taxon>Caudata</taxon>
        <taxon>Salamandroidea</taxon>
        <taxon>Salamandridae</taxon>
        <taxon>Pleurodelinae</taxon>
        <taxon>Pleurodeles</taxon>
    </lineage>
</organism>
<protein>
    <submittedName>
        <fullName evidence="1">Uncharacterized protein</fullName>
    </submittedName>
</protein>
<proteinExistence type="predicted"/>
<dbReference type="AlphaFoldDB" id="A0AAV7P852"/>
<accession>A0AAV7P852</accession>